<evidence type="ECO:0000256" key="1">
    <source>
        <dbReference type="SAM" id="SignalP"/>
    </source>
</evidence>
<accession>A0A078FQD1</accession>
<name>A0A078FQD1_BRANA</name>
<dbReference type="EMBL" id="LK032066">
    <property type="protein sequence ID" value="CDY16675.1"/>
    <property type="molecule type" value="Genomic_DNA"/>
</dbReference>
<dbReference type="Proteomes" id="UP000028999">
    <property type="component" value="Unassembled WGS sequence"/>
</dbReference>
<gene>
    <name evidence="2" type="primary">BnaA09g20530D</name>
    <name evidence="2" type="ORF">GSBRNA2T00094524001</name>
</gene>
<reference evidence="2 3" key="1">
    <citation type="journal article" date="2014" name="Science">
        <title>Plant genetics. Early allopolyploid evolution in the post-Neolithic Brassica napus oilseed genome.</title>
        <authorList>
            <person name="Chalhoub B."/>
            <person name="Denoeud F."/>
            <person name="Liu S."/>
            <person name="Parkin I.A."/>
            <person name="Tang H."/>
            <person name="Wang X."/>
            <person name="Chiquet J."/>
            <person name="Belcram H."/>
            <person name="Tong C."/>
            <person name="Samans B."/>
            <person name="Correa M."/>
            <person name="Da Silva C."/>
            <person name="Just J."/>
            <person name="Falentin C."/>
            <person name="Koh C.S."/>
            <person name="Le Clainche I."/>
            <person name="Bernard M."/>
            <person name="Bento P."/>
            <person name="Noel B."/>
            <person name="Labadie K."/>
            <person name="Alberti A."/>
            <person name="Charles M."/>
            <person name="Arnaud D."/>
            <person name="Guo H."/>
            <person name="Daviaud C."/>
            <person name="Alamery S."/>
            <person name="Jabbari K."/>
            <person name="Zhao M."/>
            <person name="Edger P.P."/>
            <person name="Chelaifa H."/>
            <person name="Tack D."/>
            <person name="Lassalle G."/>
            <person name="Mestiri I."/>
            <person name="Schnel N."/>
            <person name="Le Paslier M.C."/>
            <person name="Fan G."/>
            <person name="Renault V."/>
            <person name="Bayer P.E."/>
            <person name="Golicz A.A."/>
            <person name="Manoli S."/>
            <person name="Lee T.H."/>
            <person name="Thi V.H."/>
            <person name="Chalabi S."/>
            <person name="Hu Q."/>
            <person name="Fan C."/>
            <person name="Tollenaere R."/>
            <person name="Lu Y."/>
            <person name="Battail C."/>
            <person name="Shen J."/>
            <person name="Sidebottom C.H."/>
            <person name="Wang X."/>
            <person name="Canaguier A."/>
            <person name="Chauveau A."/>
            <person name="Berard A."/>
            <person name="Deniot G."/>
            <person name="Guan M."/>
            <person name="Liu Z."/>
            <person name="Sun F."/>
            <person name="Lim Y.P."/>
            <person name="Lyons E."/>
            <person name="Town C.D."/>
            <person name="Bancroft I."/>
            <person name="Wang X."/>
            <person name="Meng J."/>
            <person name="Ma J."/>
            <person name="Pires J.C."/>
            <person name="King G.J."/>
            <person name="Brunel D."/>
            <person name="Delourme R."/>
            <person name="Renard M."/>
            <person name="Aury J.M."/>
            <person name="Adams K.L."/>
            <person name="Batley J."/>
            <person name="Snowdon R.J."/>
            <person name="Tost J."/>
            <person name="Edwards D."/>
            <person name="Zhou Y."/>
            <person name="Hua W."/>
            <person name="Sharpe A.G."/>
            <person name="Paterson A.H."/>
            <person name="Guan C."/>
            <person name="Wincker P."/>
        </authorList>
    </citation>
    <scope>NUCLEOTIDE SEQUENCE [LARGE SCALE GENOMIC DNA]</scope>
    <source>
        <strain evidence="3">cv. Darmor-bzh</strain>
    </source>
</reference>
<evidence type="ECO:0000313" key="2">
    <source>
        <dbReference type="EMBL" id="CDY16675.1"/>
    </source>
</evidence>
<feature type="chain" id="PRO_5044540144" evidence="1">
    <location>
        <begin position="25"/>
        <end position="91"/>
    </location>
</feature>
<organism evidence="2 3">
    <name type="scientific">Brassica napus</name>
    <name type="common">Rape</name>
    <dbReference type="NCBI Taxonomy" id="3708"/>
    <lineage>
        <taxon>Eukaryota</taxon>
        <taxon>Viridiplantae</taxon>
        <taxon>Streptophyta</taxon>
        <taxon>Embryophyta</taxon>
        <taxon>Tracheophyta</taxon>
        <taxon>Spermatophyta</taxon>
        <taxon>Magnoliopsida</taxon>
        <taxon>eudicotyledons</taxon>
        <taxon>Gunneridae</taxon>
        <taxon>Pentapetalae</taxon>
        <taxon>rosids</taxon>
        <taxon>malvids</taxon>
        <taxon>Brassicales</taxon>
        <taxon>Brassicaceae</taxon>
        <taxon>Brassiceae</taxon>
        <taxon>Brassica</taxon>
    </lineage>
</organism>
<dbReference type="PaxDb" id="3708-A0A078FQD1"/>
<evidence type="ECO:0000313" key="3">
    <source>
        <dbReference type="Proteomes" id="UP000028999"/>
    </source>
</evidence>
<protein>
    <submittedName>
        <fullName evidence="2">BnaA09g20530D protein</fullName>
    </submittedName>
</protein>
<keyword evidence="1" id="KW-0732">Signal</keyword>
<feature type="signal peptide" evidence="1">
    <location>
        <begin position="1"/>
        <end position="24"/>
    </location>
</feature>
<sequence length="91" mass="9788">MKTISLKFLLLACLVVVIFRQNLAVGNFCKNNNDCKKLCGGPGGYCNNIRESCVCHNLNNINAINLGSSNDPCIPENPGCRGGPPPKQLKV</sequence>
<dbReference type="Gramene" id="CDY16675">
    <property type="protein sequence ID" value="CDY16675"/>
    <property type="gene ID" value="GSBRNA2T00094524001"/>
</dbReference>
<proteinExistence type="predicted"/>
<dbReference type="AlphaFoldDB" id="A0A078FQD1"/>
<keyword evidence="3" id="KW-1185">Reference proteome</keyword>